<evidence type="ECO:0000313" key="3">
    <source>
        <dbReference type="Proteomes" id="UP000594638"/>
    </source>
</evidence>
<protein>
    <submittedName>
        <fullName evidence="2">Uncharacterized protein</fullName>
    </submittedName>
</protein>
<evidence type="ECO:0000256" key="1">
    <source>
        <dbReference type="SAM" id="MobiDB-lite"/>
    </source>
</evidence>
<proteinExistence type="predicted"/>
<dbReference type="Gramene" id="OE9A098801T1">
    <property type="protein sequence ID" value="OE9A098801C1"/>
    <property type="gene ID" value="OE9A098801"/>
</dbReference>
<dbReference type="Proteomes" id="UP000594638">
    <property type="component" value="Unassembled WGS sequence"/>
</dbReference>
<comment type="caution">
    <text evidence="2">The sequence shown here is derived from an EMBL/GenBank/DDBJ whole genome shotgun (WGS) entry which is preliminary data.</text>
</comment>
<evidence type="ECO:0000313" key="2">
    <source>
        <dbReference type="EMBL" id="CAA3016826.1"/>
    </source>
</evidence>
<dbReference type="EMBL" id="CACTIH010007647">
    <property type="protein sequence ID" value="CAA3016826.1"/>
    <property type="molecule type" value="Genomic_DNA"/>
</dbReference>
<name>A0A8S0UH32_OLEEU</name>
<sequence length="88" mass="10041">MNKINYPDSIPLLSTTRRGQPTREETGAISFLCFEQDLLVSTWTKWLKGKMVAQRGKRASSTINAGDHKAFQFMPIPMVKHESRSCRI</sequence>
<reference evidence="2 3" key="1">
    <citation type="submission" date="2019-12" db="EMBL/GenBank/DDBJ databases">
        <authorList>
            <person name="Alioto T."/>
            <person name="Alioto T."/>
            <person name="Gomez Garrido J."/>
        </authorList>
    </citation>
    <scope>NUCLEOTIDE SEQUENCE [LARGE SCALE GENOMIC DNA]</scope>
</reference>
<dbReference type="AlphaFoldDB" id="A0A8S0UH32"/>
<feature type="region of interest" description="Disordered" evidence="1">
    <location>
        <begin position="1"/>
        <end position="23"/>
    </location>
</feature>
<accession>A0A8S0UH32</accession>
<gene>
    <name evidence="2" type="ORF">OLEA9_A098801</name>
</gene>
<keyword evidence="3" id="KW-1185">Reference proteome</keyword>
<organism evidence="2 3">
    <name type="scientific">Olea europaea subsp. europaea</name>
    <dbReference type="NCBI Taxonomy" id="158383"/>
    <lineage>
        <taxon>Eukaryota</taxon>
        <taxon>Viridiplantae</taxon>
        <taxon>Streptophyta</taxon>
        <taxon>Embryophyta</taxon>
        <taxon>Tracheophyta</taxon>
        <taxon>Spermatophyta</taxon>
        <taxon>Magnoliopsida</taxon>
        <taxon>eudicotyledons</taxon>
        <taxon>Gunneridae</taxon>
        <taxon>Pentapetalae</taxon>
        <taxon>asterids</taxon>
        <taxon>lamiids</taxon>
        <taxon>Lamiales</taxon>
        <taxon>Oleaceae</taxon>
        <taxon>Oleeae</taxon>
        <taxon>Olea</taxon>
    </lineage>
</organism>